<name>A0A5N6MWL4_9ASTR</name>
<sequence length="228" mass="25528">MTKTEILRPNKGIDKRPNIVSSNLEVLQNTLTVAMINGLARKKIKLWMEFQQFLSKSPDVHCHAKSCTGSADLCTTCWPMHDRAQCCTTVQPGSAWPCMIVLAYARPCLSQARPCKIASAGPKHGSAGPDGGSAGHDDLRTTVRLLARPCLTPRVNFRDLAENGNFDNRPRPKVKYCSTLHDRAPMVHERAKFQNFYKFSFSPHFKGLDFLEQNSLLSRFLKAIQGRL</sequence>
<gene>
    <name evidence="1" type="ORF">E3N88_27424</name>
</gene>
<protein>
    <submittedName>
        <fullName evidence="1">Uncharacterized protein</fullName>
    </submittedName>
</protein>
<reference evidence="1 2" key="1">
    <citation type="submission" date="2019-05" db="EMBL/GenBank/DDBJ databases">
        <title>Mikania micrantha, genome provides insights into the molecular mechanism of rapid growth.</title>
        <authorList>
            <person name="Liu B."/>
        </authorList>
    </citation>
    <scope>NUCLEOTIDE SEQUENCE [LARGE SCALE GENOMIC DNA]</scope>
    <source>
        <strain evidence="1">NLD-2019</strain>
        <tissue evidence="1">Leaf</tissue>
    </source>
</reference>
<dbReference type="AlphaFoldDB" id="A0A5N6MWL4"/>
<comment type="caution">
    <text evidence="1">The sequence shown here is derived from an EMBL/GenBank/DDBJ whole genome shotgun (WGS) entry which is preliminary data.</text>
</comment>
<organism evidence="1 2">
    <name type="scientific">Mikania micrantha</name>
    <name type="common">bitter vine</name>
    <dbReference type="NCBI Taxonomy" id="192012"/>
    <lineage>
        <taxon>Eukaryota</taxon>
        <taxon>Viridiplantae</taxon>
        <taxon>Streptophyta</taxon>
        <taxon>Embryophyta</taxon>
        <taxon>Tracheophyta</taxon>
        <taxon>Spermatophyta</taxon>
        <taxon>Magnoliopsida</taxon>
        <taxon>eudicotyledons</taxon>
        <taxon>Gunneridae</taxon>
        <taxon>Pentapetalae</taxon>
        <taxon>asterids</taxon>
        <taxon>campanulids</taxon>
        <taxon>Asterales</taxon>
        <taxon>Asteraceae</taxon>
        <taxon>Asteroideae</taxon>
        <taxon>Heliantheae alliance</taxon>
        <taxon>Eupatorieae</taxon>
        <taxon>Mikania</taxon>
    </lineage>
</organism>
<evidence type="ECO:0000313" key="1">
    <source>
        <dbReference type="EMBL" id="KAD4178833.1"/>
    </source>
</evidence>
<accession>A0A5N6MWL4</accession>
<dbReference type="Proteomes" id="UP000326396">
    <property type="component" value="Linkage Group LG4"/>
</dbReference>
<keyword evidence="2" id="KW-1185">Reference proteome</keyword>
<dbReference type="EMBL" id="SZYD01000014">
    <property type="protein sequence ID" value="KAD4178833.1"/>
    <property type="molecule type" value="Genomic_DNA"/>
</dbReference>
<proteinExistence type="predicted"/>
<evidence type="ECO:0000313" key="2">
    <source>
        <dbReference type="Proteomes" id="UP000326396"/>
    </source>
</evidence>